<dbReference type="SUPFAM" id="SSF53850">
    <property type="entry name" value="Periplasmic binding protein-like II"/>
    <property type="match status" value="1"/>
</dbReference>
<evidence type="ECO:0000256" key="4">
    <source>
        <dbReference type="ARBA" id="ARBA00023163"/>
    </source>
</evidence>
<comment type="similarity">
    <text evidence="1">Belongs to the LysR transcriptional regulatory family.</text>
</comment>
<feature type="domain" description="HTH lysR-type" evidence="5">
    <location>
        <begin position="6"/>
        <end position="63"/>
    </location>
</feature>
<name>A0A7S8C3Q2_9HYPH</name>
<sequence>MNEQTMPWDDLRTVMAVARTGSLSGAARMLGLSHATVFRRLAGIEERLGVKLFDRSRRGYAPTLEGEDIAAVAEGIAAEVVAVERRVAGRDLRPSGTVRVTTTDSLLAGFLTPVFASFREVFPDIVLEAVVSNELFSLSRREADVAIRPTGAPPEALVGRRIGTIAQAVYGPAGTGDADSGPWVGWDEPMIHPALGRWMATKGVDARCVYRANTGMGLLAAVREGLGATVLPCYLADGDDRLVRLGDPVPELAVDLWLLTHPDLRRTARIRAFADFVADAVKAARPRLLGQT</sequence>
<dbReference type="Pfam" id="PF00126">
    <property type="entry name" value="HTH_1"/>
    <property type="match status" value="1"/>
</dbReference>
<evidence type="ECO:0000313" key="7">
    <source>
        <dbReference type="Proteomes" id="UP000593594"/>
    </source>
</evidence>
<dbReference type="InterPro" id="IPR005119">
    <property type="entry name" value="LysR_subst-bd"/>
</dbReference>
<keyword evidence="4" id="KW-0804">Transcription</keyword>
<dbReference type="SUPFAM" id="SSF46785">
    <property type="entry name" value="Winged helix' DNA-binding domain"/>
    <property type="match status" value="1"/>
</dbReference>
<evidence type="ECO:0000256" key="2">
    <source>
        <dbReference type="ARBA" id="ARBA00023015"/>
    </source>
</evidence>
<dbReference type="Proteomes" id="UP000593594">
    <property type="component" value="Chromosome"/>
</dbReference>
<keyword evidence="7" id="KW-1185">Reference proteome</keyword>
<dbReference type="Gene3D" id="1.10.10.10">
    <property type="entry name" value="Winged helix-like DNA-binding domain superfamily/Winged helix DNA-binding domain"/>
    <property type="match status" value="1"/>
</dbReference>
<dbReference type="EMBL" id="CP058214">
    <property type="protein sequence ID" value="QPC42820.1"/>
    <property type="molecule type" value="Genomic_DNA"/>
</dbReference>
<evidence type="ECO:0000259" key="5">
    <source>
        <dbReference type="PROSITE" id="PS50931"/>
    </source>
</evidence>
<protein>
    <submittedName>
        <fullName evidence="6">LysR family transcriptional regulator</fullName>
    </submittedName>
</protein>
<keyword evidence="2" id="KW-0805">Transcription regulation</keyword>
<keyword evidence="3" id="KW-0238">DNA-binding</keyword>
<reference evidence="6 7" key="1">
    <citation type="submission" date="2020-06" db="EMBL/GenBank/DDBJ databases">
        <title>Genome sequence of 2 isolates from Red Sea Mangroves.</title>
        <authorList>
            <person name="Sefrji F."/>
            <person name="Michoud G."/>
            <person name="Merlino G."/>
            <person name="Daffonchio D."/>
        </authorList>
    </citation>
    <scope>NUCLEOTIDE SEQUENCE [LARGE SCALE GENOMIC DNA]</scope>
    <source>
        <strain evidence="6 7">R1DC25</strain>
    </source>
</reference>
<dbReference type="InterPro" id="IPR000847">
    <property type="entry name" value="LysR_HTH_N"/>
</dbReference>
<dbReference type="InterPro" id="IPR036388">
    <property type="entry name" value="WH-like_DNA-bd_sf"/>
</dbReference>
<dbReference type="InterPro" id="IPR058163">
    <property type="entry name" value="LysR-type_TF_proteobact-type"/>
</dbReference>
<dbReference type="PROSITE" id="PS50931">
    <property type="entry name" value="HTH_LYSR"/>
    <property type="match status" value="1"/>
</dbReference>
<proteinExistence type="inferred from homology"/>
<dbReference type="Gene3D" id="3.40.190.290">
    <property type="match status" value="2"/>
</dbReference>
<accession>A0A7S8C3Q2</accession>
<evidence type="ECO:0000256" key="3">
    <source>
        <dbReference type="ARBA" id="ARBA00023125"/>
    </source>
</evidence>
<evidence type="ECO:0000256" key="1">
    <source>
        <dbReference type="ARBA" id="ARBA00009437"/>
    </source>
</evidence>
<evidence type="ECO:0000313" key="6">
    <source>
        <dbReference type="EMBL" id="QPC42820.1"/>
    </source>
</evidence>
<dbReference type="GO" id="GO:0003700">
    <property type="term" value="F:DNA-binding transcription factor activity"/>
    <property type="evidence" value="ECO:0007669"/>
    <property type="project" value="InterPro"/>
</dbReference>
<dbReference type="GO" id="GO:0043565">
    <property type="term" value="F:sequence-specific DNA binding"/>
    <property type="evidence" value="ECO:0007669"/>
    <property type="project" value="TreeGrafter"/>
</dbReference>
<dbReference type="RefSeq" id="WP_213164055.1">
    <property type="nucleotide sequence ID" value="NZ_CP058214.1"/>
</dbReference>
<dbReference type="AlphaFoldDB" id="A0A7S8C3Q2"/>
<dbReference type="GO" id="GO:0006351">
    <property type="term" value="P:DNA-templated transcription"/>
    <property type="evidence" value="ECO:0007669"/>
    <property type="project" value="TreeGrafter"/>
</dbReference>
<dbReference type="PANTHER" id="PTHR30537:SF3">
    <property type="entry name" value="TRANSCRIPTIONAL REGULATORY PROTEIN"/>
    <property type="match status" value="1"/>
</dbReference>
<gene>
    <name evidence="6" type="ORF">HW532_08995</name>
</gene>
<dbReference type="PANTHER" id="PTHR30537">
    <property type="entry name" value="HTH-TYPE TRANSCRIPTIONAL REGULATOR"/>
    <property type="match status" value="1"/>
</dbReference>
<dbReference type="InterPro" id="IPR036390">
    <property type="entry name" value="WH_DNA-bd_sf"/>
</dbReference>
<dbReference type="Pfam" id="PF03466">
    <property type="entry name" value="LysR_substrate"/>
    <property type="match status" value="1"/>
</dbReference>
<dbReference type="KEGG" id="kmn:HW532_08995"/>
<organism evidence="6 7">
    <name type="scientific">Kaustia mangrovi</name>
    <dbReference type="NCBI Taxonomy" id="2593653"/>
    <lineage>
        <taxon>Bacteria</taxon>
        <taxon>Pseudomonadati</taxon>
        <taxon>Pseudomonadota</taxon>
        <taxon>Alphaproteobacteria</taxon>
        <taxon>Hyphomicrobiales</taxon>
        <taxon>Parvibaculaceae</taxon>
        <taxon>Kaustia</taxon>
    </lineage>
</organism>